<dbReference type="Proteomes" id="UP001150925">
    <property type="component" value="Unassembled WGS sequence"/>
</dbReference>
<dbReference type="EMBL" id="JANBPY010003413">
    <property type="protein sequence ID" value="KAJ1951812.1"/>
    <property type="molecule type" value="Genomic_DNA"/>
</dbReference>
<protein>
    <submittedName>
        <fullName evidence="1">Uncharacterized protein</fullName>
    </submittedName>
</protein>
<evidence type="ECO:0000313" key="1">
    <source>
        <dbReference type="EMBL" id="KAJ1951812.1"/>
    </source>
</evidence>
<reference evidence="1" key="1">
    <citation type="submission" date="2022-07" db="EMBL/GenBank/DDBJ databases">
        <title>Phylogenomic reconstructions and comparative analyses of Kickxellomycotina fungi.</title>
        <authorList>
            <person name="Reynolds N.K."/>
            <person name="Stajich J.E."/>
            <person name="Barry K."/>
            <person name="Grigoriev I.V."/>
            <person name="Crous P."/>
            <person name="Smith M.E."/>
        </authorList>
    </citation>
    <scope>NUCLEOTIDE SEQUENCE</scope>
    <source>
        <strain evidence="1">RSA 1196</strain>
    </source>
</reference>
<accession>A0A9W8AKW9</accession>
<proteinExistence type="predicted"/>
<name>A0A9W8AKW9_9FUNG</name>
<evidence type="ECO:0000313" key="2">
    <source>
        <dbReference type="Proteomes" id="UP001150925"/>
    </source>
</evidence>
<dbReference type="AlphaFoldDB" id="A0A9W8AKW9"/>
<comment type="caution">
    <text evidence="1">The sequence shown here is derived from an EMBL/GenBank/DDBJ whole genome shotgun (WGS) entry which is preliminary data.</text>
</comment>
<sequence length="279" mass="32750">MFAYSSKFENSNFYWDKYDAARDAFWDYLQTKNDGDEEFQGVLEMIDKGDENQVRKLLADGTIFCKSSNGDYEKPLKGSTWNRDHRTLEETKWKKIIEDKKENVIPLMNALVKRELHKQRVNNPEEFLSPTHDDTVTDECYDVSYREGQDVMLKWTIVNKKGEETAKILNTYHKPMRRFNNFILGSLYLASLMEFDDKMEEIADKLNCAEVNSNMRDSCNMLYNYATKQPPTGELSRTNTDIPDYFYSSNPSDNSDDVKKSFYSYNRILISPTEFLEVK</sequence>
<gene>
    <name evidence="1" type="ORF">IWQ62_006367</name>
</gene>
<organism evidence="1 2">
    <name type="scientific">Dispira parvispora</name>
    <dbReference type="NCBI Taxonomy" id="1520584"/>
    <lineage>
        <taxon>Eukaryota</taxon>
        <taxon>Fungi</taxon>
        <taxon>Fungi incertae sedis</taxon>
        <taxon>Zoopagomycota</taxon>
        <taxon>Kickxellomycotina</taxon>
        <taxon>Dimargaritomycetes</taxon>
        <taxon>Dimargaritales</taxon>
        <taxon>Dimargaritaceae</taxon>
        <taxon>Dispira</taxon>
    </lineage>
</organism>
<keyword evidence="2" id="KW-1185">Reference proteome</keyword>